<evidence type="ECO:0000313" key="2">
    <source>
        <dbReference type="Proteomes" id="UP000070700"/>
    </source>
</evidence>
<protein>
    <recommendedName>
        <fullName evidence="3">SnoaL-like domain-containing protein</fullName>
    </recommendedName>
</protein>
<evidence type="ECO:0008006" key="3">
    <source>
        <dbReference type="Google" id="ProtNLM"/>
    </source>
</evidence>
<dbReference type="InParanoid" id="A0A194X4M8"/>
<dbReference type="EMBL" id="KQ947418">
    <property type="protein sequence ID" value="KUJ15121.1"/>
    <property type="molecule type" value="Genomic_DNA"/>
</dbReference>
<dbReference type="OrthoDB" id="10264449at2759"/>
<name>A0A194X4M8_MOLSC</name>
<dbReference type="KEGG" id="psco:LY89DRAFT_783330"/>
<accession>A0A194X4M8</accession>
<sequence>MSFQLTPEYIYAFLGPAAQGEWTPFLDGLDPDVNWMIGDPTFNEQHRTGTYNVKTWREIVNKPLIARLASPLTMKIESLDIIGLKAIVEASGSATQKNGKQYNNRYCWILIFDGKTGKVVTIREYINTAMLKEVMETNEI</sequence>
<evidence type="ECO:0000313" key="1">
    <source>
        <dbReference type="EMBL" id="KUJ15121.1"/>
    </source>
</evidence>
<reference evidence="1 2" key="1">
    <citation type="submission" date="2015-10" db="EMBL/GenBank/DDBJ databases">
        <title>Full genome of DAOMC 229536 Phialocephala scopiformis, a fungal endophyte of spruce producing the potent anti-insectan compound rugulosin.</title>
        <authorList>
            <consortium name="DOE Joint Genome Institute"/>
            <person name="Walker A.K."/>
            <person name="Frasz S.L."/>
            <person name="Seifert K.A."/>
            <person name="Miller J.D."/>
            <person name="Mondo S.J."/>
            <person name="Labutti K."/>
            <person name="Lipzen A."/>
            <person name="Dockter R."/>
            <person name="Kennedy M."/>
            <person name="Grigoriev I.V."/>
            <person name="Spatafora J.W."/>
        </authorList>
    </citation>
    <scope>NUCLEOTIDE SEQUENCE [LARGE SCALE GENOMIC DNA]</scope>
    <source>
        <strain evidence="1 2">CBS 120377</strain>
    </source>
</reference>
<dbReference type="AlphaFoldDB" id="A0A194X4M8"/>
<dbReference type="Gene3D" id="3.10.450.50">
    <property type="match status" value="1"/>
</dbReference>
<gene>
    <name evidence="1" type="ORF">LY89DRAFT_783330</name>
</gene>
<dbReference type="SUPFAM" id="SSF54427">
    <property type="entry name" value="NTF2-like"/>
    <property type="match status" value="1"/>
</dbReference>
<dbReference type="InterPro" id="IPR032710">
    <property type="entry name" value="NTF2-like_dom_sf"/>
</dbReference>
<organism evidence="1 2">
    <name type="scientific">Mollisia scopiformis</name>
    <name type="common">Conifer needle endophyte fungus</name>
    <name type="synonym">Phialocephala scopiformis</name>
    <dbReference type="NCBI Taxonomy" id="149040"/>
    <lineage>
        <taxon>Eukaryota</taxon>
        <taxon>Fungi</taxon>
        <taxon>Dikarya</taxon>
        <taxon>Ascomycota</taxon>
        <taxon>Pezizomycotina</taxon>
        <taxon>Leotiomycetes</taxon>
        <taxon>Helotiales</taxon>
        <taxon>Mollisiaceae</taxon>
        <taxon>Mollisia</taxon>
    </lineage>
</organism>
<keyword evidence="2" id="KW-1185">Reference proteome</keyword>
<dbReference type="Proteomes" id="UP000070700">
    <property type="component" value="Unassembled WGS sequence"/>
</dbReference>
<proteinExistence type="predicted"/>
<dbReference type="GeneID" id="28832392"/>
<dbReference type="RefSeq" id="XP_018069476.1">
    <property type="nucleotide sequence ID" value="XM_018222666.1"/>
</dbReference>